<keyword evidence="2" id="KW-1185">Reference proteome</keyword>
<reference evidence="1" key="2">
    <citation type="submission" date="2020-09" db="EMBL/GenBank/DDBJ databases">
        <authorList>
            <person name="Sun Q."/>
            <person name="Zhou Y."/>
        </authorList>
    </citation>
    <scope>NUCLEOTIDE SEQUENCE</scope>
    <source>
        <strain evidence="1">CGMCC 1.12987</strain>
    </source>
</reference>
<dbReference type="AlphaFoldDB" id="A0A917LFS6"/>
<organism evidence="1 2">
    <name type="scientific">Paenibacillus abyssi</name>
    <dbReference type="NCBI Taxonomy" id="1340531"/>
    <lineage>
        <taxon>Bacteria</taxon>
        <taxon>Bacillati</taxon>
        <taxon>Bacillota</taxon>
        <taxon>Bacilli</taxon>
        <taxon>Bacillales</taxon>
        <taxon>Paenibacillaceae</taxon>
        <taxon>Paenibacillus</taxon>
    </lineage>
</organism>
<dbReference type="Proteomes" id="UP000644756">
    <property type="component" value="Unassembled WGS sequence"/>
</dbReference>
<evidence type="ECO:0000313" key="1">
    <source>
        <dbReference type="EMBL" id="GGG18686.1"/>
    </source>
</evidence>
<sequence>MSWGRVLELAQLVIMDGIKGEGEIVMAKSSLTKEQALEFVKLAKQSSKEIGLKKRPKAVK</sequence>
<protein>
    <submittedName>
        <fullName evidence="1">Uncharacterized protein</fullName>
    </submittedName>
</protein>
<evidence type="ECO:0000313" key="2">
    <source>
        <dbReference type="Proteomes" id="UP000644756"/>
    </source>
</evidence>
<accession>A0A917LFS6</accession>
<name>A0A917LFS6_9BACL</name>
<gene>
    <name evidence="1" type="ORF">GCM10010916_39340</name>
</gene>
<comment type="caution">
    <text evidence="1">The sequence shown here is derived from an EMBL/GenBank/DDBJ whole genome shotgun (WGS) entry which is preliminary data.</text>
</comment>
<proteinExistence type="predicted"/>
<reference evidence="1" key="1">
    <citation type="journal article" date="2014" name="Int. J. Syst. Evol. Microbiol.">
        <title>Complete genome sequence of Corynebacterium casei LMG S-19264T (=DSM 44701T), isolated from a smear-ripened cheese.</title>
        <authorList>
            <consortium name="US DOE Joint Genome Institute (JGI-PGF)"/>
            <person name="Walter F."/>
            <person name="Albersmeier A."/>
            <person name="Kalinowski J."/>
            <person name="Ruckert C."/>
        </authorList>
    </citation>
    <scope>NUCLEOTIDE SEQUENCE</scope>
    <source>
        <strain evidence="1">CGMCC 1.12987</strain>
    </source>
</reference>
<dbReference type="EMBL" id="BMGR01000014">
    <property type="protein sequence ID" value="GGG18686.1"/>
    <property type="molecule type" value="Genomic_DNA"/>
</dbReference>